<dbReference type="InterPro" id="IPR001753">
    <property type="entry name" value="Enoyl-CoA_hydra/iso"/>
</dbReference>
<dbReference type="NCBIfam" id="NF004840">
    <property type="entry name" value="PRK06190.1"/>
    <property type="match status" value="1"/>
</dbReference>
<protein>
    <submittedName>
        <fullName evidence="2">Enoyl-CoA hydratase</fullName>
    </submittedName>
</protein>
<dbReference type="Pfam" id="PF00378">
    <property type="entry name" value="ECH_1"/>
    <property type="match status" value="1"/>
</dbReference>
<comment type="similarity">
    <text evidence="1">Belongs to the enoyl-CoA hydratase/isomerase family.</text>
</comment>
<evidence type="ECO:0000313" key="2">
    <source>
        <dbReference type="EMBL" id="GAA4752657.1"/>
    </source>
</evidence>
<dbReference type="Proteomes" id="UP001499882">
    <property type="component" value="Unassembled WGS sequence"/>
</dbReference>
<keyword evidence="3" id="KW-1185">Reference proteome</keyword>
<dbReference type="InterPro" id="IPR029045">
    <property type="entry name" value="ClpP/crotonase-like_dom_sf"/>
</dbReference>
<organism evidence="2 3">
    <name type="scientific">Nocardioides endophyticus</name>
    <dbReference type="NCBI Taxonomy" id="1353775"/>
    <lineage>
        <taxon>Bacteria</taxon>
        <taxon>Bacillati</taxon>
        <taxon>Actinomycetota</taxon>
        <taxon>Actinomycetes</taxon>
        <taxon>Propionibacteriales</taxon>
        <taxon>Nocardioidaceae</taxon>
        <taxon>Nocardioides</taxon>
    </lineage>
</organism>
<reference evidence="3" key="1">
    <citation type="journal article" date="2019" name="Int. J. Syst. Evol. Microbiol.">
        <title>The Global Catalogue of Microorganisms (GCM) 10K type strain sequencing project: providing services to taxonomists for standard genome sequencing and annotation.</title>
        <authorList>
            <consortium name="The Broad Institute Genomics Platform"/>
            <consortium name="The Broad Institute Genome Sequencing Center for Infectious Disease"/>
            <person name="Wu L."/>
            <person name="Ma J."/>
        </authorList>
    </citation>
    <scope>NUCLEOTIDE SEQUENCE [LARGE SCALE GENOMIC DNA]</scope>
    <source>
        <strain evidence="3">JCM 18532</strain>
    </source>
</reference>
<accession>A0ABP8ZCJ1</accession>
<gene>
    <name evidence="2" type="ORF">GCM10023350_42440</name>
</gene>
<dbReference type="SUPFAM" id="SSF52096">
    <property type="entry name" value="ClpP/crotonase"/>
    <property type="match status" value="1"/>
</dbReference>
<dbReference type="Gene3D" id="3.90.226.10">
    <property type="entry name" value="2-enoyl-CoA Hydratase, Chain A, domain 1"/>
    <property type="match status" value="1"/>
</dbReference>
<dbReference type="CDD" id="cd06558">
    <property type="entry name" value="crotonase-like"/>
    <property type="match status" value="1"/>
</dbReference>
<dbReference type="EMBL" id="BAABKN010000027">
    <property type="protein sequence ID" value="GAA4752657.1"/>
    <property type="molecule type" value="Genomic_DNA"/>
</dbReference>
<evidence type="ECO:0000256" key="1">
    <source>
        <dbReference type="ARBA" id="ARBA00005254"/>
    </source>
</evidence>
<sequence length="260" mass="27119">MRIYETVLVDQTDAVAVVTLDRPERRNALSSQLIRELSSAMEDAAADPSARAIVLTGAGSAFCAGLDLRELGTSGDNMREAGPAAGDNSPWPWLGKPVVGAVNGPAATGGLEIALHCDVLVAADTAAFADTHARVGVLPGWGLSYLLPEAVGLRRAREMSLTGRMVPAVEALAWGLVNRVVPGPDLLATAISMATAMAELDPTASAAFLQLYRDTSRTTVAEAAEIEESRSFAWADAHFTPEGVAPRSDAIIARGSAQLD</sequence>
<dbReference type="RefSeq" id="WP_345529029.1">
    <property type="nucleotide sequence ID" value="NZ_BAABKN010000027.1"/>
</dbReference>
<dbReference type="PANTHER" id="PTHR43802">
    <property type="entry name" value="ENOYL-COA HYDRATASE"/>
    <property type="match status" value="1"/>
</dbReference>
<proteinExistence type="inferred from homology"/>
<comment type="caution">
    <text evidence="2">The sequence shown here is derived from an EMBL/GenBank/DDBJ whole genome shotgun (WGS) entry which is preliminary data.</text>
</comment>
<name>A0ABP8ZCJ1_9ACTN</name>
<evidence type="ECO:0000313" key="3">
    <source>
        <dbReference type="Proteomes" id="UP001499882"/>
    </source>
</evidence>
<dbReference type="PANTHER" id="PTHR43802:SF1">
    <property type="entry name" value="IP11341P-RELATED"/>
    <property type="match status" value="1"/>
</dbReference>